<accession>A0A6J2Y4X0</accession>
<dbReference type="InParanoid" id="A0A6J2Y4X0"/>
<dbReference type="RefSeq" id="XP_030758039.1">
    <property type="nucleotide sequence ID" value="XM_030902179.1"/>
</dbReference>
<dbReference type="OrthoDB" id="7697409at2759"/>
<dbReference type="PANTHER" id="PTHR35450:SF2">
    <property type="entry name" value="REVERSE TRANSCRIPTASE DOMAIN-CONTAINING PROTEIN"/>
    <property type="match status" value="1"/>
</dbReference>
<dbReference type="InterPro" id="IPR000477">
    <property type="entry name" value="RT_dom"/>
</dbReference>
<feature type="domain" description="Reverse transcriptase" evidence="2">
    <location>
        <begin position="437"/>
        <end position="548"/>
    </location>
</feature>
<keyword evidence="3" id="KW-1185">Reference proteome</keyword>
<keyword evidence="1" id="KW-0175">Coiled coil</keyword>
<dbReference type="GeneID" id="115883768"/>
<dbReference type="Pfam" id="PF00078">
    <property type="entry name" value="RVT_1"/>
    <property type="match status" value="1"/>
</dbReference>
<gene>
    <name evidence="4" type="primary">LOC115883768</name>
</gene>
<proteinExistence type="predicted"/>
<name>A0A6J2Y4X0_SITOR</name>
<protein>
    <submittedName>
        <fullName evidence="4">Uncharacterized protein LOC115883768</fullName>
    </submittedName>
</protein>
<dbReference type="InterPro" id="IPR043502">
    <property type="entry name" value="DNA/RNA_pol_sf"/>
</dbReference>
<sequence length="556" mass="64928">MRVYFYVSKCQDIPPPGWRTQLHSKFLELHPELLMTEQNVVDRKNVIVKKGYVTPTEIETIRREVGQKLTVEQEQHEIQENTEGLADIREELQVVQENAREQTEEREAIITDQDRPNINEVEERYLSNLSFLQNIDPLKRPRLPQLIMKPTTKVTITHVDAVLRKYLTNVNSLEVVHNTIYTAATTVLEINGRAIHFEQDTAHRHNKSKEPQWKTRITREIDEFRAKADLIKTYLEGIRTAKIKKKIKDVLKILKINEGCTDLNQKLTEHYDLMRQKAKAKGAILKRYNEANKRKSQNRLFAENQKKFYKNINNDIEDVPETAEKLDKQAFVDYWKSIWDTPKTADLNAPWLNKIVQHSSEIQERENPEINLEDIKLALKKVHNWKAPGPDNIQNFWLKSFESIHQPLTKCFQQVLQNPEQIPKFLTIANTYLLFKKGDPADPRNYRPITCLSVLYKLLSAVINNHIYKHCQLNNIIAPLQKGCARGSRGCKDLLICDSVISEQARAKQRNLHVGYIDYSKAYDSVPHNWLMKVLEIYRIHPIIQNILKHSCLIGM</sequence>
<feature type="coiled-coil region" evidence="1">
    <location>
        <begin position="71"/>
        <end position="105"/>
    </location>
</feature>
<dbReference type="GO" id="GO:0071897">
    <property type="term" value="P:DNA biosynthetic process"/>
    <property type="evidence" value="ECO:0007669"/>
    <property type="project" value="UniProtKB-ARBA"/>
</dbReference>
<dbReference type="SUPFAM" id="SSF56672">
    <property type="entry name" value="DNA/RNA polymerases"/>
    <property type="match status" value="1"/>
</dbReference>
<evidence type="ECO:0000256" key="1">
    <source>
        <dbReference type="SAM" id="Coils"/>
    </source>
</evidence>
<dbReference type="PANTHER" id="PTHR35450">
    <property type="entry name" value="REVERSE TRANSCRIPTASE DOMAIN-CONTAINING PROTEIN"/>
    <property type="match status" value="1"/>
</dbReference>
<evidence type="ECO:0000313" key="4">
    <source>
        <dbReference type="RefSeq" id="XP_030758039.1"/>
    </source>
</evidence>
<reference evidence="4" key="1">
    <citation type="submission" date="2025-08" db="UniProtKB">
        <authorList>
            <consortium name="RefSeq"/>
        </authorList>
    </citation>
    <scope>IDENTIFICATION</scope>
    <source>
        <tissue evidence="4">Gonads</tissue>
    </source>
</reference>
<evidence type="ECO:0000313" key="3">
    <source>
        <dbReference type="Proteomes" id="UP000504635"/>
    </source>
</evidence>
<dbReference type="CDD" id="cd01650">
    <property type="entry name" value="RT_nLTR_like"/>
    <property type="match status" value="1"/>
</dbReference>
<dbReference type="AlphaFoldDB" id="A0A6J2Y4X0"/>
<dbReference type="Proteomes" id="UP000504635">
    <property type="component" value="Unplaced"/>
</dbReference>
<evidence type="ECO:0000259" key="2">
    <source>
        <dbReference type="Pfam" id="PF00078"/>
    </source>
</evidence>
<organism evidence="3 4">
    <name type="scientific">Sitophilus oryzae</name>
    <name type="common">Rice weevil</name>
    <name type="synonym">Curculio oryzae</name>
    <dbReference type="NCBI Taxonomy" id="7048"/>
    <lineage>
        <taxon>Eukaryota</taxon>
        <taxon>Metazoa</taxon>
        <taxon>Ecdysozoa</taxon>
        <taxon>Arthropoda</taxon>
        <taxon>Hexapoda</taxon>
        <taxon>Insecta</taxon>
        <taxon>Pterygota</taxon>
        <taxon>Neoptera</taxon>
        <taxon>Endopterygota</taxon>
        <taxon>Coleoptera</taxon>
        <taxon>Polyphaga</taxon>
        <taxon>Cucujiformia</taxon>
        <taxon>Curculionidae</taxon>
        <taxon>Dryophthorinae</taxon>
        <taxon>Sitophilus</taxon>
    </lineage>
</organism>
<dbReference type="KEGG" id="soy:115883768"/>